<dbReference type="Proteomes" id="UP000299102">
    <property type="component" value="Unassembled WGS sequence"/>
</dbReference>
<dbReference type="EMBL" id="BGZK01001581">
    <property type="protein sequence ID" value="GBP82705.1"/>
    <property type="molecule type" value="Genomic_DNA"/>
</dbReference>
<sequence>MSSSNIISILFHVLQQERRSKYVMFRFQILDVDLYPTVLVTAHNITLLEVPVYGDPRAPVQLRCQYARGSEDPLLHSVKWYHDNDEIFRYTPGQKASEQIDDGASTPAPGATEAMQADDVNACISTLDCINIAQL</sequence>
<dbReference type="OrthoDB" id="7293094at2759"/>
<evidence type="ECO:0000313" key="2">
    <source>
        <dbReference type="Proteomes" id="UP000299102"/>
    </source>
</evidence>
<dbReference type="AlphaFoldDB" id="A0A4C1Z7Z3"/>
<gene>
    <name evidence="1" type="ORF">EVAR_64593_1</name>
</gene>
<comment type="caution">
    <text evidence="1">The sequence shown here is derived from an EMBL/GenBank/DDBJ whole genome shotgun (WGS) entry which is preliminary data.</text>
</comment>
<protein>
    <recommendedName>
        <fullName evidence="3">Ig-like domain-containing protein</fullName>
    </recommendedName>
</protein>
<accession>A0A4C1Z7Z3</accession>
<name>A0A4C1Z7Z3_EUMVA</name>
<proteinExistence type="predicted"/>
<organism evidence="1 2">
    <name type="scientific">Eumeta variegata</name>
    <name type="common">Bagworm moth</name>
    <name type="synonym">Eumeta japonica</name>
    <dbReference type="NCBI Taxonomy" id="151549"/>
    <lineage>
        <taxon>Eukaryota</taxon>
        <taxon>Metazoa</taxon>
        <taxon>Ecdysozoa</taxon>
        <taxon>Arthropoda</taxon>
        <taxon>Hexapoda</taxon>
        <taxon>Insecta</taxon>
        <taxon>Pterygota</taxon>
        <taxon>Neoptera</taxon>
        <taxon>Endopterygota</taxon>
        <taxon>Lepidoptera</taxon>
        <taxon>Glossata</taxon>
        <taxon>Ditrysia</taxon>
        <taxon>Tineoidea</taxon>
        <taxon>Psychidae</taxon>
        <taxon>Oiketicinae</taxon>
        <taxon>Eumeta</taxon>
    </lineage>
</organism>
<evidence type="ECO:0000313" key="1">
    <source>
        <dbReference type="EMBL" id="GBP82705.1"/>
    </source>
</evidence>
<evidence type="ECO:0008006" key="3">
    <source>
        <dbReference type="Google" id="ProtNLM"/>
    </source>
</evidence>
<keyword evidence="2" id="KW-1185">Reference proteome</keyword>
<reference evidence="1 2" key="1">
    <citation type="journal article" date="2019" name="Commun. Biol.">
        <title>The bagworm genome reveals a unique fibroin gene that provides high tensile strength.</title>
        <authorList>
            <person name="Kono N."/>
            <person name="Nakamura H."/>
            <person name="Ohtoshi R."/>
            <person name="Tomita M."/>
            <person name="Numata K."/>
            <person name="Arakawa K."/>
        </authorList>
    </citation>
    <scope>NUCLEOTIDE SEQUENCE [LARGE SCALE GENOMIC DNA]</scope>
</reference>